<name>A0ACB8EXW3_9SAUR</name>
<protein>
    <submittedName>
        <fullName evidence="1">Neural cell adhesion molecule 1</fullName>
    </submittedName>
</protein>
<proteinExistence type="predicted"/>
<comment type="caution">
    <text evidence="1">The sequence shown here is derived from an EMBL/GenBank/DDBJ whole genome shotgun (WGS) entry which is preliminary data.</text>
</comment>
<dbReference type="EMBL" id="CM037625">
    <property type="protein sequence ID" value="KAH7997863.1"/>
    <property type="molecule type" value="Genomic_DNA"/>
</dbReference>
<evidence type="ECO:0000313" key="1">
    <source>
        <dbReference type="EMBL" id="KAH7997863.1"/>
    </source>
</evidence>
<keyword evidence="2" id="KW-1185">Reference proteome</keyword>
<organism evidence="1 2">
    <name type="scientific">Sphaerodactylus townsendi</name>
    <dbReference type="NCBI Taxonomy" id="933632"/>
    <lineage>
        <taxon>Eukaryota</taxon>
        <taxon>Metazoa</taxon>
        <taxon>Chordata</taxon>
        <taxon>Craniata</taxon>
        <taxon>Vertebrata</taxon>
        <taxon>Euteleostomi</taxon>
        <taxon>Lepidosauria</taxon>
        <taxon>Squamata</taxon>
        <taxon>Bifurcata</taxon>
        <taxon>Gekkota</taxon>
        <taxon>Sphaerodactylidae</taxon>
        <taxon>Sphaerodactylus</taxon>
    </lineage>
</organism>
<evidence type="ECO:0000313" key="2">
    <source>
        <dbReference type="Proteomes" id="UP000827872"/>
    </source>
</evidence>
<dbReference type="Proteomes" id="UP000827872">
    <property type="component" value="Linkage Group LG12"/>
</dbReference>
<reference evidence="1" key="1">
    <citation type="submission" date="2021-08" db="EMBL/GenBank/DDBJ databases">
        <title>The first chromosome-level gecko genome reveals the dynamic sex chromosomes of Neotropical dwarf geckos (Sphaerodactylidae: Sphaerodactylus).</title>
        <authorList>
            <person name="Pinto B.J."/>
            <person name="Keating S.E."/>
            <person name="Gamble T."/>
        </authorList>
    </citation>
    <scope>NUCLEOTIDE SEQUENCE</scope>
    <source>
        <strain evidence="1">TG3544</strain>
    </source>
</reference>
<gene>
    <name evidence="1" type="primary">NCAM1_2</name>
    <name evidence="1" type="ORF">K3G42_009588</name>
</gene>
<sequence length="169" mass="18759">MGALWSGLAKTGTFPLKSTLREPSAPKLEGQVGEDGNSIKVNLIKQDDGGSPIRHYLIKYRVKHSSDWKPEIRLPSGSDHVMLKSLDWNSEYEVFVIAENLQGKSKPAHYAFRTSAQPTIIPAVSQAAARRHAASKLVFPRLDLTRRSTIDGPGLHFMWLGYLDFATSD</sequence>
<accession>A0ACB8EXW3</accession>